<dbReference type="Proteomes" id="UP000015346">
    <property type="component" value="Unassembled WGS sequence"/>
</dbReference>
<sequence length="307" mass="32984">MRVATFRAPHLAVLDRRARQVPWRALLHRGQAVTVEASCRASRIYHEGAAAQRVEEAIRASLGPAETEEPVRVLVRIVEDLCQISLDSSGELLHRRGQKGAVARAPLRETLAALFLRECGFRGDEPVLDPMCGSGTFVIEAAGIAAGLQPGRLRRFAFERFAGFDPAAFAALRREAVLPDLPFRFIGCDRDAGAVAASRANAERAGVAPLTGFRCQPVSALERPEGPPGLVIVNPPYGTRIGDKGALRALHGALGAVLRERFAGWRVGIVTAEPSLARATGLPFAEPGPPVDHGGLRVRLWQTGPLR</sequence>
<dbReference type="PATRIC" id="fig|1123069.3.peg.1018"/>
<dbReference type="PANTHER" id="PTHR47313:SF1">
    <property type="entry name" value="RIBOSOMAL RNA LARGE SUBUNIT METHYLTRANSFERASE K_L"/>
    <property type="match status" value="1"/>
</dbReference>
<comment type="caution">
    <text evidence="4">The sequence shown here is derived from an EMBL/GenBank/DDBJ whole genome shotgun (WGS) entry which is preliminary data.</text>
</comment>
<dbReference type="GO" id="GO:0070043">
    <property type="term" value="F:rRNA (guanine-N7-)-methyltransferase activity"/>
    <property type="evidence" value="ECO:0007669"/>
    <property type="project" value="TreeGrafter"/>
</dbReference>
<dbReference type="PANTHER" id="PTHR47313">
    <property type="entry name" value="RIBOSOMAL RNA LARGE SUBUNIT METHYLTRANSFERASE K/L"/>
    <property type="match status" value="1"/>
</dbReference>
<keyword evidence="2 4" id="KW-0808">Transferase</keyword>
<proteinExistence type="predicted"/>
<dbReference type="PROSITE" id="PS00092">
    <property type="entry name" value="N6_MTASE"/>
    <property type="match status" value="1"/>
</dbReference>
<dbReference type="Gene3D" id="3.30.2130.30">
    <property type="match status" value="1"/>
</dbReference>
<accession>S9S7S3</accession>
<dbReference type="AlphaFoldDB" id="S9S7S3"/>
<dbReference type="InterPro" id="IPR002052">
    <property type="entry name" value="DNA_methylase_N6_adenine_CS"/>
</dbReference>
<dbReference type="GO" id="GO:0003676">
    <property type="term" value="F:nucleic acid binding"/>
    <property type="evidence" value="ECO:0007669"/>
    <property type="project" value="InterPro"/>
</dbReference>
<feature type="domain" description="Ribosomal RNA large subunit methyltransferase K/L-like methyltransferase" evidence="3">
    <location>
        <begin position="99"/>
        <end position="279"/>
    </location>
</feature>
<protein>
    <submittedName>
        <fullName evidence="4">Putative N6-adenine-specific DNA methylase</fullName>
        <ecNumber evidence="4">2.1.1.-</ecNumber>
    </submittedName>
</protein>
<dbReference type="STRING" id="1123069.ruthe_01045"/>
<dbReference type="InterPro" id="IPR029063">
    <property type="entry name" value="SAM-dependent_MTases_sf"/>
</dbReference>
<dbReference type="InterPro" id="IPR000241">
    <property type="entry name" value="RlmKL-like_Mtase"/>
</dbReference>
<dbReference type="PROSITE" id="PS01261">
    <property type="entry name" value="UPF0020"/>
    <property type="match status" value="1"/>
</dbReference>
<dbReference type="PRINTS" id="PR00507">
    <property type="entry name" value="N12N6MTFRASE"/>
</dbReference>
<dbReference type="HOGENOM" id="CLU_032119_3_3_5"/>
<evidence type="ECO:0000313" key="4">
    <source>
        <dbReference type="EMBL" id="EPX86235.1"/>
    </source>
</evidence>
<dbReference type="CDD" id="cd11715">
    <property type="entry name" value="THUMP_AdoMetMT"/>
    <property type="match status" value="1"/>
</dbReference>
<dbReference type="EC" id="2.1.1.-" evidence="4"/>
<gene>
    <name evidence="4" type="ORF">ruthe_01045</name>
</gene>
<evidence type="ECO:0000256" key="1">
    <source>
        <dbReference type="ARBA" id="ARBA00022603"/>
    </source>
</evidence>
<dbReference type="Pfam" id="PF01170">
    <property type="entry name" value="UPF0020"/>
    <property type="match status" value="1"/>
</dbReference>
<evidence type="ECO:0000313" key="5">
    <source>
        <dbReference type="Proteomes" id="UP000015346"/>
    </source>
</evidence>
<keyword evidence="5" id="KW-1185">Reference proteome</keyword>
<dbReference type="SUPFAM" id="SSF53335">
    <property type="entry name" value="S-adenosyl-L-methionine-dependent methyltransferases"/>
    <property type="match status" value="1"/>
</dbReference>
<dbReference type="EMBL" id="AOLV01000010">
    <property type="protein sequence ID" value="EPX86235.1"/>
    <property type="molecule type" value="Genomic_DNA"/>
</dbReference>
<dbReference type="GO" id="GO:0008990">
    <property type="term" value="F:rRNA (guanine-N2-)-methyltransferase activity"/>
    <property type="evidence" value="ECO:0007669"/>
    <property type="project" value="TreeGrafter"/>
</dbReference>
<keyword evidence="1 4" id="KW-0489">Methyltransferase</keyword>
<dbReference type="InterPro" id="IPR053943">
    <property type="entry name" value="RlmKL-like_Mtase_CS"/>
</dbReference>
<reference evidence="4 5" key="1">
    <citation type="journal article" date="2013" name="Stand. Genomic Sci.">
        <title>Genome sequence of the reddish-pigmented Rubellimicrobium thermophilum type strain (DSM 16684(T)), a member of the Roseobacter clade.</title>
        <authorList>
            <person name="Fiebig A."/>
            <person name="Riedel T."/>
            <person name="Gronow S."/>
            <person name="Petersen J."/>
            <person name="Klenk H.P."/>
            <person name="Goker M."/>
        </authorList>
    </citation>
    <scope>NUCLEOTIDE SEQUENCE [LARGE SCALE GENOMIC DNA]</scope>
    <source>
        <strain evidence="4 5">DSM 16684</strain>
    </source>
</reference>
<organism evidence="4 5">
    <name type="scientific">Rubellimicrobium thermophilum DSM 16684</name>
    <dbReference type="NCBI Taxonomy" id="1123069"/>
    <lineage>
        <taxon>Bacteria</taxon>
        <taxon>Pseudomonadati</taxon>
        <taxon>Pseudomonadota</taxon>
        <taxon>Alphaproteobacteria</taxon>
        <taxon>Rhodobacterales</taxon>
        <taxon>Roseobacteraceae</taxon>
        <taxon>Rubellimicrobium</taxon>
    </lineage>
</organism>
<dbReference type="Gene3D" id="3.40.50.150">
    <property type="entry name" value="Vaccinia Virus protein VP39"/>
    <property type="match status" value="1"/>
</dbReference>
<evidence type="ECO:0000259" key="3">
    <source>
        <dbReference type="Pfam" id="PF01170"/>
    </source>
</evidence>
<evidence type="ECO:0000256" key="2">
    <source>
        <dbReference type="ARBA" id="ARBA00022679"/>
    </source>
</evidence>
<name>S9S7S3_9RHOB</name>